<comment type="similarity">
    <text evidence="3">Belongs to the glycosyl hydrolase 13 family.</text>
</comment>
<feature type="binding site" evidence="16">
    <location>
        <position position="235"/>
    </location>
    <ligand>
        <name>substrate</name>
    </ligand>
</feature>
<feature type="binding site" evidence="16">
    <location>
        <position position="109"/>
    </location>
    <ligand>
        <name>substrate</name>
    </ligand>
</feature>
<evidence type="ECO:0000256" key="12">
    <source>
        <dbReference type="ARBA" id="ARBA00023295"/>
    </source>
</evidence>
<organism evidence="20 21">
    <name type="scientific">Friedmanniomyces simplex</name>
    <dbReference type="NCBI Taxonomy" id="329884"/>
    <lineage>
        <taxon>Eukaryota</taxon>
        <taxon>Fungi</taxon>
        <taxon>Dikarya</taxon>
        <taxon>Ascomycota</taxon>
        <taxon>Pezizomycotina</taxon>
        <taxon>Dothideomycetes</taxon>
        <taxon>Dothideomycetidae</taxon>
        <taxon>Mycosphaerellales</taxon>
        <taxon>Teratosphaeriaceae</taxon>
        <taxon>Friedmanniomyces</taxon>
    </lineage>
</organism>
<evidence type="ECO:0000256" key="3">
    <source>
        <dbReference type="ARBA" id="ARBA00008061"/>
    </source>
</evidence>
<keyword evidence="9 15" id="KW-1015">Disulfide bond</keyword>
<dbReference type="AlphaFoldDB" id="A0A4U0XSR0"/>
<evidence type="ECO:0000256" key="7">
    <source>
        <dbReference type="ARBA" id="ARBA00022801"/>
    </source>
</evidence>
<dbReference type="Proteomes" id="UP000309340">
    <property type="component" value="Unassembled WGS sequence"/>
</dbReference>
<evidence type="ECO:0000256" key="5">
    <source>
        <dbReference type="ARBA" id="ARBA00022723"/>
    </source>
</evidence>
<reference evidence="20 21" key="1">
    <citation type="submission" date="2017-03" db="EMBL/GenBank/DDBJ databases">
        <title>Genomes of endolithic fungi from Antarctica.</title>
        <authorList>
            <person name="Coleine C."/>
            <person name="Masonjones S."/>
            <person name="Stajich J.E."/>
        </authorList>
    </citation>
    <scope>NUCLEOTIDE SEQUENCE [LARGE SCALE GENOMIC DNA]</scope>
    <source>
        <strain evidence="20 21">CCFEE 5184</strain>
    </source>
</reference>
<feature type="disulfide bond" evidence="15">
    <location>
        <begin position="271"/>
        <end position="313"/>
    </location>
</feature>
<feature type="chain" id="PRO_5020868734" description="alpha-amylase" evidence="18">
    <location>
        <begin position="27"/>
        <end position="603"/>
    </location>
</feature>
<dbReference type="InterPro" id="IPR006047">
    <property type="entry name" value="GH13_cat_dom"/>
</dbReference>
<dbReference type="PIRSF" id="PIRSF001024">
    <property type="entry name" value="Alph-amyl_fung"/>
    <property type="match status" value="1"/>
</dbReference>
<evidence type="ECO:0000256" key="1">
    <source>
        <dbReference type="ARBA" id="ARBA00000548"/>
    </source>
</evidence>
<feature type="binding site" evidence="16">
    <location>
        <position position="375"/>
    </location>
    <ligand>
        <name>substrate</name>
    </ligand>
</feature>
<keyword evidence="17" id="KW-1133">Transmembrane helix</keyword>
<evidence type="ECO:0000256" key="9">
    <source>
        <dbReference type="ARBA" id="ARBA00023157"/>
    </source>
</evidence>
<feature type="binding site" evidence="16">
    <location>
        <position position="327"/>
    </location>
    <ligand>
        <name>substrate</name>
    </ligand>
</feature>
<feature type="site" description="Transition state stabilizer" evidence="14">
    <location>
        <position position="327"/>
    </location>
</feature>
<evidence type="ECO:0000313" key="20">
    <source>
        <dbReference type="EMBL" id="TKA80690.1"/>
    </source>
</evidence>
<evidence type="ECO:0000256" key="10">
    <source>
        <dbReference type="ARBA" id="ARBA00023180"/>
    </source>
</evidence>
<dbReference type="SUPFAM" id="SSF51011">
    <property type="entry name" value="Glycosyl hydrolase domain"/>
    <property type="match status" value="1"/>
</dbReference>
<evidence type="ECO:0000256" key="6">
    <source>
        <dbReference type="ARBA" id="ARBA00022729"/>
    </source>
</evidence>
<feature type="disulfide bond" evidence="15">
    <location>
        <begin position="180"/>
        <end position="195"/>
    </location>
</feature>
<keyword evidence="12" id="KW-0326">Glycosidase</keyword>
<name>A0A4U0XSR0_9PEZI</name>
<keyword evidence="5" id="KW-0479">Metal-binding</keyword>
<evidence type="ECO:0000313" key="21">
    <source>
        <dbReference type="Proteomes" id="UP000309340"/>
    </source>
</evidence>
<keyword evidence="17" id="KW-0812">Transmembrane</keyword>
<feature type="transmembrane region" description="Helical" evidence="17">
    <location>
        <begin position="578"/>
        <end position="602"/>
    </location>
</feature>
<proteinExistence type="inferred from homology"/>
<keyword evidence="21" id="KW-1185">Reference proteome</keyword>
<comment type="catalytic activity">
    <reaction evidence="1">
        <text>Endohydrolysis of (1-&gt;4)-alpha-D-glucosidic linkages in polysaccharides containing three or more (1-&gt;4)-alpha-linked D-glucose units.</text>
        <dbReference type="EC" id="3.2.1.1"/>
    </reaction>
</comment>
<gene>
    <name evidence="20" type="ORF">B0A55_03686</name>
</gene>
<feature type="disulfide bond" evidence="15">
    <location>
        <begin position="474"/>
        <end position="509"/>
    </location>
</feature>
<dbReference type="InterPro" id="IPR015340">
    <property type="entry name" value="A_amylase_C_dom"/>
</dbReference>
<dbReference type="GO" id="GO:0005509">
    <property type="term" value="F:calcium ion binding"/>
    <property type="evidence" value="ECO:0007669"/>
    <property type="project" value="InterPro"/>
</dbReference>
<evidence type="ECO:0000256" key="11">
    <source>
        <dbReference type="ARBA" id="ARBA00023277"/>
    </source>
</evidence>
<dbReference type="InterPro" id="IPR013777">
    <property type="entry name" value="A-amylase-like"/>
</dbReference>
<dbReference type="Gene3D" id="3.20.20.80">
    <property type="entry name" value="Glycosidases"/>
    <property type="match status" value="1"/>
</dbReference>
<evidence type="ECO:0000259" key="19">
    <source>
        <dbReference type="SMART" id="SM00642"/>
    </source>
</evidence>
<keyword evidence="11" id="KW-0119">Carbohydrate metabolism</keyword>
<dbReference type="SUPFAM" id="SSF51445">
    <property type="entry name" value="(Trans)glycosidases"/>
    <property type="match status" value="1"/>
</dbReference>
<feature type="signal peptide" evidence="18">
    <location>
        <begin position="1"/>
        <end position="26"/>
    </location>
</feature>
<keyword evidence="6 18" id="KW-0732">Signal</keyword>
<dbReference type="FunFam" id="3.20.20.80:FF:000120">
    <property type="entry name" value="Alpha-amylase A"/>
    <property type="match status" value="1"/>
</dbReference>
<evidence type="ECO:0000256" key="2">
    <source>
        <dbReference type="ARBA" id="ARBA00001913"/>
    </source>
</evidence>
<feature type="disulfide bond" evidence="15">
    <location>
        <begin position="56"/>
        <end position="64"/>
    </location>
</feature>
<comment type="caution">
    <text evidence="20">The sequence shown here is derived from an EMBL/GenBank/DDBJ whole genome shotgun (WGS) entry which is preliminary data.</text>
</comment>
<keyword evidence="8" id="KW-0106">Calcium</keyword>
<dbReference type="STRING" id="329884.A0A4U0XSR0"/>
<dbReference type="InterPro" id="IPR017853">
    <property type="entry name" value="GH"/>
</dbReference>
<keyword evidence="10" id="KW-0325">Glycoprotein</keyword>
<feature type="domain" description="Glycosyl hydrolase family 13 catalytic" evidence="19">
    <location>
        <begin position="39"/>
        <end position="400"/>
    </location>
</feature>
<dbReference type="EMBL" id="NAJQ01000065">
    <property type="protein sequence ID" value="TKA80690.1"/>
    <property type="molecule type" value="Genomic_DNA"/>
</dbReference>
<evidence type="ECO:0000256" key="17">
    <source>
        <dbReference type="SAM" id="Phobius"/>
    </source>
</evidence>
<comment type="cofactor">
    <cofactor evidence="2">
        <name>Ca(2+)</name>
        <dbReference type="ChEBI" id="CHEBI:29108"/>
    </cofactor>
</comment>
<dbReference type="Pfam" id="PF00128">
    <property type="entry name" value="Alpha-amylase"/>
    <property type="match status" value="1"/>
</dbReference>
<feature type="binding site" evidence="16">
    <location>
        <position position="148"/>
    </location>
    <ligand>
        <name>substrate</name>
    </ligand>
</feature>
<dbReference type="PANTHER" id="PTHR10357:SF215">
    <property type="entry name" value="ALPHA-AMYLASE 1"/>
    <property type="match status" value="1"/>
</dbReference>
<keyword evidence="17" id="KW-0472">Membrane</keyword>
<evidence type="ECO:0000256" key="14">
    <source>
        <dbReference type="PIRSR" id="PIRSR001024-2"/>
    </source>
</evidence>
<evidence type="ECO:0000256" key="15">
    <source>
        <dbReference type="PIRSR" id="PIRSR001024-4"/>
    </source>
</evidence>
<dbReference type="Gene3D" id="2.60.40.1180">
    <property type="entry name" value="Golgi alpha-mannosidase II"/>
    <property type="match status" value="1"/>
</dbReference>
<evidence type="ECO:0000256" key="8">
    <source>
        <dbReference type="ARBA" id="ARBA00022837"/>
    </source>
</evidence>
<keyword evidence="7" id="KW-0378">Hydrolase</keyword>
<feature type="active site" description="Nucleophile" evidence="13">
    <location>
        <position position="237"/>
    </location>
</feature>
<dbReference type="EC" id="3.2.1.1" evidence="4"/>
<evidence type="ECO:0000256" key="18">
    <source>
        <dbReference type="SAM" id="SignalP"/>
    </source>
</evidence>
<accession>A0A4U0XSR0</accession>
<dbReference type="InterPro" id="IPR013780">
    <property type="entry name" value="Glyco_hydro_b"/>
</dbReference>
<dbReference type="SMART" id="SM00642">
    <property type="entry name" value="Aamy"/>
    <property type="match status" value="1"/>
</dbReference>
<dbReference type="GO" id="GO:0016052">
    <property type="term" value="P:carbohydrate catabolic process"/>
    <property type="evidence" value="ECO:0007669"/>
    <property type="project" value="InterPro"/>
</dbReference>
<dbReference type="OrthoDB" id="204980at2759"/>
<dbReference type="Pfam" id="PF09260">
    <property type="entry name" value="A_amylase_dom_C"/>
    <property type="match status" value="1"/>
</dbReference>
<dbReference type="GO" id="GO:0004556">
    <property type="term" value="F:alpha-amylase activity"/>
    <property type="evidence" value="ECO:0007669"/>
    <property type="project" value="UniProtKB-EC"/>
</dbReference>
<protein>
    <recommendedName>
        <fullName evidence="4">alpha-amylase</fullName>
        <ecNumber evidence="4">3.2.1.1</ecNumber>
    </recommendedName>
</protein>
<evidence type="ECO:0000256" key="16">
    <source>
        <dbReference type="PIRSR" id="PIRSR001024-5"/>
    </source>
</evidence>
<evidence type="ECO:0000256" key="4">
    <source>
        <dbReference type="ARBA" id="ARBA00012595"/>
    </source>
</evidence>
<evidence type="ECO:0000256" key="13">
    <source>
        <dbReference type="PIRSR" id="PIRSR001024-1"/>
    </source>
</evidence>
<sequence length="603" mass="65211">MLALAPSGALTLACLFLTTTLPPSLAATLEEWRGRSVYQVMTDRFALPQHTLWMPCHTNIGPYCGGTWRGIMENLDYIQGMNFDAVWVSPVTAQLPQYTEDGRSYAGYWQQDLYTLNPEFGTLDDFHNLITAVHGRSMLFMFDIVTNHMAYNSIQGDGAPDIDYTIMNPFNDQKYYHQHCDMDYSGNNLTSLEECWLGSRYVPLPDLRTEDDDVRSMFGDWIEQMVANYSIDGLRIDAGVNVEPDFFTGFVKRAGVFATAEVYHPNDSVACQWQETAGSILNYPQYWPITSAFQSGGDFGDLVTVIESERANCQDTTILGTFSENQDVPRFANHTPDLALAKNVATYVLMSDGIPIIYQGQEQHFAGGTNPFTNREPLWESGFDVFAPLYQHLAVLNTLRQHAMSLDPKYNTSPSSILHQDPGTLILAKGTNGSQIITFLTNAGSASPAGTWDLDVSSLGYSSSSSILTELLTCKNYTLSPSGTVSFPVGAGEPQILYPAALLSHSSLCGQGGRMFNEKIVNQTVTMTTHTATLGSAPTVVVASATVPIGEAAQTGGPAAAATSSSSAAGARVAGGPLLGLAVGPAAFAFAMLVAGGMGWVVR</sequence>
<feature type="active site" description="Proton donor" evidence="13">
    <location>
        <position position="261"/>
    </location>
</feature>
<dbReference type="CDD" id="cd11319">
    <property type="entry name" value="AmyAc_euk_AmyA"/>
    <property type="match status" value="1"/>
</dbReference>
<dbReference type="PANTHER" id="PTHR10357">
    <property type="entry name" value="ALPHA-AMYLASE FAMILY MEMBER"/>
    <property type="match status" value="1"/>
</dbReference>